<dbReference type="SUPFAM" id="SSF56529">
    <property type="entry name" value="FAH"/>
    <property type="match status" value="1"/>
</dbReference>
<dbReference type="HOGENOM" id="CLU_028458_2_1_1"/>
<protein>
    <submittedName>
        <fullName evidence="4">Fumarylacetoacetate hydrolase, putative</fullName>
    </submittedName>
</protein>
<sequence>MGYAITNTSWPKSVPASVRDLLDRFFTLADTKDPNIGVKLAQDVFSPHGKFYARDRLYAGADEIAISRREAWTTVNERRHEVQKVYINDNQPETELILFGTLNSSLADGTQGIVQFVARTVIKEVEKDVPKIFLMSWTHLIRFIATEDDQIHLGQLVNTARDIGEDTLEGIEVLAYKIDGTCFNGKVTSQILRVKKLLSPISKEECPYIRGLGLNYSNHATESNIAGAATPDPFTKPRTSLAGPYPAPIVVPKVAQDGTPDYEGELCVIVGQDIRDVVSTKIPEYILGYTVANDVSARTIQLQASQYSMGKGLDGFCPIGPVLVSPKVISDPQSLSLQTTYNGEVVQTGFTKDMIWGVYDSLAYLSRGTTLEAGSILLTGTPAGVGYFRQPRVYLRDGDDIRVHISNIGTLINKVEYE</sequence>
<dbReference type="GO" id="GO:0018773">
    <property type="term" value="F:acetylpyruvate hydrolase activity"/>
    <property type="evidence" value="ECO:0007669"/>
    <property type="project" value="TreeGrafter"/>
</dbReference>
<reference evidence="5" key="1">
    <citation type="journal article" date="2014" name="Genome Announc.">
        <title>Draft genome sequence of the formaldehyde-resistant fungus Byssochlamys spectabilis No. 5 (anamorph Paecilomyces variotii No. 5) (NBRC109023).</title>
        <authorList>
            <person name="Oka T."/>
            <person name="Ekino K."/>
            <person name="Fukuda K."/>
            <person name="Nomura Y."/>
        </authorList>
    </citation>
    <scope>NUCLEOTIDE SEQUENCE [LARGE SCALE GENOMIC DNA]</scope>
    <source>
        <strain evidence="5">No. 5 / NBRC 109023</strain>
    </source>
</reference>
<evidence type="ECO:0000259" key="3">
    <source>
        <dbReference type="Pfam" id="PF01557"/>
    </source>
</evidence>
<dbReference type="PANTHER" id="PTHR11820:SF7">
    <property type="entry name" value="ACYLPYRUVASE FAHD1, MITOCHONDRIAL"/>
    <property type="match status" value="1"/>
</dbReference>
<comment type="similarity">
    <text evidence="1">Belongs to the FAH family.</text>
</comment>
<dbReference type="Gene3D" id="3.90.850.10">
    <property type="entry name" value="Fumarylacetoacetase-like, C-terminal domain"/>
    <property type="match status" value="1"/>
</dbReference>
<keyword evidence="2" id="KW-0479">Metal-binding</keyword>
<keyword evidence="4" id="KW-0378">Hydrolase</keyword>
<dbReference type="InterPro" id="IPR011234">
    <property type="entry name" value="Fumarylacetoacetase-like_C"/>
</dbReference>
<dbReference type="eggNOG" id="KOG1535">
    <property type="taxonomic scope" value="Eukaryota"/>
</dbReference>
<comment type="caution">
    <text evidence="4">The sequence shown here is derived from an EMBL/GenBank/DDBJ whole genome shotgun (WGS) entry which is preliminary data.</text>
</comment>
<evidence type="ECO:0000313" key="5">
    <source>
        <dbReference type="Proteomes" id="UP000018001"/>
    </source>
</evidence>
<keyword evidence="5" id="KW-1185">Reference proteome</keyword>
<evidence type="ECO:0000313" key="4">
    <source>
        <dbReference type="EMBL" id="GAD98468.1"/>
    </source>
</evidence>
<dbReference type="FunFam" id="3.90.850.10:FF:000002">
    <property type="entry name" value="2-hydroxyhepta-2,4-diene-1,7-dioate isomerase"/>
    <property type="match status" value="1"/>
</dbReference>
<dbReference type="AlphaFoldDB" id="V5G259"/>
<proteinExistence type="inferred from homology"/>
<dbReference type="Proteomes" id="UP000018001">
    <property type="component" value="Unassembled WGS sequence"/>
</dbReference>
<evidence type="ECO:0000256" key="1">
    <source>
        <dbReference type="ARBA" id="ARBA00010211"/>
    </source>
</evidence>
<feature type="domain" description="Fumarylacetoacetase-like C-terminal" evidence="3">
    <location>
        <begin position="210"/>
        <end position="415"/>
    </location>
</feature>
<dbReference type="InterPro" id="IPR036663">
    <property type="entry name" value="Fumarylacetoacetase_C_sf"/>
</dbReference>
<name>V5G259_BYSSN</name>
<organism evidence="4 5">
    <name type="scientific">Byssochlamys spectabilis (strain No. 5 / NBRC 109023)</name>
    <name type="common">Paecilomyces variotii</name>
    <dbReference type="NCBI Taxonomy" id="1356009"/>
    <lineage>
        <taxon>Eukaryota</taxon>
        <taxon>Fungi</taxon>
        <taxon>Dikarya</taxon>
        <taxon>Ascomycota</taxon>
        <taxon>Pezizomycotina</taxon>
        <taxon>Eurotiomycetes</taxon>
        <taxon>Eurotiomycetidae</taxon>
        <taxon>Eurotiales</taxon>
        <taxon>Thermoascaceae</taxon>
        <taxon>Paecilomyces</taxon>
    </lineage>
</organism>
<dbReference type="OrthoDB" id="411064at2759"/>
<dbReference type="Pfam" id="PF01557">
    <property type="entry name" value="FAA_hydrolase"/>
    <property type="match status" value="1"/>
</dbReference>
<dbReference type="GO" id="GO:0050163">
    <property type="term" value="F:oxaloacetate tautomerase activity"/>
    <property type="evidence" value="ECO:0007669"/>
    <property type="project" value="UniProtKB-ARBA"/>
</dbReference>
<evidence type="ECO:0000256" key="2">
    <source>
        <dbReference type="ARBA" id="ARBA00022723"/>
    </source>
</evidence>
<gene>
    <name evidence="4" type="ORF">PVAR5_7162</name>
</gene>
<dbReference type="PANTHER" id="PTHR11820">
    <property type="entry name" value="ACYLPYRUVASE"/>
    <property type="match status" value="1"/>
</dbReference>
<dbReference type="GO" id="GO:0006107">
    <property type="term" value="P:oxaloacetate metabolic process"/>
    <property type="evidence" value="ECO:0007669"/>
    <property type="project" value="UniProtKB-ARBA"/>
</dbReference>
<dbReference type="GO" id="GO:0046872">
    <property type="term" value="F:metal ion binding"/>
    <property type="evidence" value="ECO:0007669"/>
    <property type="project" value="UniProtKB-KW"/>
</dbReference>
<accession>V5G259</accession>
<dbReference type="EMBL" id="BAUL01000248">
    <property type="protein sequence ID" value="GAD98468.1"/>
    <property type="molecule type" value="Genomic_DNA"/>
</dbReference>
<dbReference type="InParanoid" id="V5G259"/>
<dbReference type="FunCoup" id="V5G259">
    <property type="interactions" value="452"/>
</dbReference>